<name>A0A6P9AEN6_THRPL</name>
<feature type="region of interest" description="Disordered" evidence="1">
    <location>
        <begin position="1"/>
        <end position="66"/>
    </location>
</feature>
<feature type="compositionally biased region" description="Polar residues" evidence="1">
    <location>
        <begin position="21"/>
        <end position="64"/>
    </location>
</feature>
<gene>
    <name evidence="3" type="primary">LOC117653963</name>
</gene>
<sequence>MDAKRSLNMKKANMAPLSKAKSISSLKTKGDISSESSWRTSTTIKNPPSATRVSSSTPTNSSGKCRNKDIKYRSYANLNEINAEQQLEEAKLDEIDSAFNSYITSNAMKALVDKSKHKISSDIDKQISNLQKRVNDNLDALEKTRSKLNVLSLVEEQSNLLAHQIAANNSFSNEPAFMKGKSFQELMVEIDRIKNQMPCKNVSFPETPTELGHFRNATNQLLHSLEMISTTYGADQPQISRTSAELDNIAHKREAVSMSKISTDAVALQTGTRVFNEAITKTRSFKL</sequence>
<dbReference type="GeneID" id="117653963"/>
<reference evidence="3" key="1">
    <citation type="submission" date="2025-08" db="UniProtKB">
        <authorList>
            <consortium name="RefSeq"/>
        </authorList>
    </citation>
    <scope>IDENTIFICATION</scope>
    <source>
        <tissue evidence="3">Total insect</tissue>
    </source>
</reference>
<keyword evidence="2" id="KW-1185">Reference proteome</keyword>
<proteinExistence type="predicted"/>
<dbReference type="KEGG" id="tpal:117653963"/>
<evidence type="ECO:0000313" key="2">
    <source>
        <dbReference type="Proteomes" id="UP000515158"/>
    </source>
</evidence>
<dbReference type="InParanoid" id="A0A6P9AEN6"/>
<evidence type="ECO:0000256" key="1">
    <source>
        <dbReference type="SAM" id="MobiDB-lite"/>
    </source>
</evidence>
<dbReference type="RefSeq" id="XP_034255930.1">
    <property type="nucleotide sequence ID" value="XM_034400039.1"/>
</dbReference>
<dbReference type="OrthoDB" id="8194625at2759"/>
<accession>A0A6P9AEN6</accession>
<evidence type="ECO:0000313" key="3">
    <source>
        <dbReference type="RefSeq" id="XP_034255930.1"/>
    </source>
</evidence>
<dbReference type="AlphaFoldDB" id="A0A6P9AEN6"/>
<protein>
    <submittedName>
        <fullName evidence="3">Uncharacterized protein LOC117653963</fullName>
    </submittedName>
</protein>
<dbReference type="Proteomes" id="UP000515158">
    <property type="component" value="Unplaced"/>
</dbReference>
<organism evidence="3">
    <name type="scientific">Thrips palmi</name>
    <name type="common">Melon thrips</name>
    <dbReference type="NCBI Taxonomy" id="161013"/>
    <lineage>
        <taxon>Eukaryota</taxon>
        <taxon>Metazoa</taxon>
        <taxon>Ecdysozoa</taxon>
        <taxon>Arthropoda</taxon>
        <taxon>Hexapoda</taxon>
        <taxon>Insecta</taxon>
        <taxon>Pterygota</taxon>
        <taxon>Neoptera</taxon>
        <taxon>Paraneoptera</taxon>
        <taxon>Thysanoptera</taxon>
        <taxon>Terebrantia</taxon>
        <taxon>Thripoidea</taxon>
        <taxon>Thripidae</taxon>
        <taxon>Thrips</taxon>
    </lineage>
</organism>